<sequence>MLVPLFSQIDVAKEENIEEFIKLANEGPNLHVPNKLLGEFKLSSLPPEVQLDILKCFNFEELFSLRQTSFFFCNLIDTHEEKLARKKFSKISLSNVYISTYKVLSIDVKEYASGFVLNDHLSQKWQNNLKNPIALFLHTMRSSSNLFQHGAPLLFNQSRWVIGQYFVLLNVSDNCRMLKLSNIPKTIEEMIIARLWLQQLFECGFDEAFFGSNIFNPKMINLLFDNDKRISKKFNVNKLSLDNLNEDIFEFALNHFSIYELSINTKTETIEKYNNKLFNIIINEGNRLPRVSLGLFKSSKLYDLIIGHITTPKDFSNMVYTITLFYGGLENFKLPYGAVLVGTEYNNNKEYTKYQIANIYSPKMNFYLYTSIGPSSSVIIKKVESRI</sequence>
<evidence type="ECO:0000313" key="2">
    <source>
        <dbReference type="Proteomes" id="UP000887563"/>
    </source>
</evidence>
<feature type="domain" description="F-box" evidence="1">
    <location>
        <begin position="39"/>
        <end position="91"/>
    </location>
</feature>
<dbReference type="PROSITE" id="PS50181">
    <property type="entry name" value="FBOX"/>
    <property type="match status" value="1"/>
</dbReference>
<accession>A0A914LZP6</accession>
<organism evidence="2 3">
    <name type="scientific">Meloidogyne incognita</name>
    <name type="common">Southern root-knot nematode worm</name>
    <name type="synonym">Oxyuris incognita</name>
    <dbReference type="NCBI Taxonomy" id="6306"/>
    <lineage>
        <taxon>Eukaryota</taxon>
        <taxon>Metazoa</taxon>
        <taxon>Ecdysozoa</taxon>
        <taxon>Nematoda</taxon>
        <taxon>Chromadorea</taxon>
        <taxon>Rhabditida</taxon>
        <taxon>Tylenchina</taxon>
        <taxon>Tylenchomorpha</taxon>
        <taxon>Tylenchoidea</taxon>
        <taxon>Meloidogynidae</taxon>
        <taxon>Meloidogyninae</taxon>
        <taxon>Meloidogyne</taxon>
        <taxon>Meloidogyne incognita group</taxon>
    </lineage>
</organism>
<dbReference type="AlphaFoldDB" id="A0A914LZP6"/>
<dbReference type="InterPro" id="IPR001810">
    <property type="entry name" value="F-box_dom"/>
</dbReference>
<dbReference type="Proteomes" id="UP000887563">
    <property type="component" value="Unplaced"/>
</dbReference>
<dbReference type="WBParaSite" id="Minc3s01088g20601">
    <property type="protein sequence ID" value="Minc3s01088g20601"/>
    <property type="gene ID" value="Minc3s01088g20601"/>
</dbReference>
<dbReference type="InterPro" id="IPR036047">
    <property type="entry name" value="F-box-like_dom_sf"/>
</dbReference>
<name>A0A914LZP6_MELIC</name>
<keyword evidence="2" id="KW-1185">Reference proteome</keyword>
<dbReference type="SUPFAM" id="SSF81383">
    <property type="entry name" value="F-box domain"/>
    <property type="match status" value="1"/>
</dbReference>
<dbReference type="Pfam" id="PF00646">
    <property type="entry name" value="F-box"/>
    <property type="match status" value="1"/>
</dbReference>
<reference evidence="3" key="1">
    <citation type="submission" date="2022-11" db="UniProtKB">
        <authorList>
            <consortium name="WormBaseParasite"/>
        </authorList>
    </citation>
    <scope>IDENTIFICATION</scope>
</reference>
<protein>
    <submittedName>
        <fullName evidence="3">F-box domain-containing protein</fullName>
    </submittedName>
</protein>
<proteinExistence type="predicted"/>
<evidence type="ECO:0000259" key="1">
    <source>
        <dbReference type="PROSITE" id="PS50181"/>
    </source>
</evidence>
<evidence type="ECO:0000313" key="3">
    <source>
        <dbReference type="WBParaSite" id="Minc3s01088g20601"/>
    </source>
</evidence>